<dbReference type="GO" id="GO:0016747">
    <property type="term" value="F:acyltransferase activity, transferring groups other than amino-acyl groups"/>
    <property type="evidence" value="ECO:0007669"/>
    <property type="project" value="InterPro"/>
</dbReference>
<dbReference type="PANTHER" id="PTHR42791:SF5">
    <property type="entry name" value="HYPOTHETICAL ACETYLTRANSFERASE (EUROFUNG)"/>
    <property type="match status" value="1"/>
</dbReference>
<proteinExistence type="predicted"/>
<name>A0A2V1EAQ3_9PLEO</name>
<dbReference type="SUPFAM" id="SSF55729">
    <property type="entry name" value="Acyl-CoA N-acyltransferases (Nat)"/>
    <property type="match status" value="1"/>
</dbReference>
<dbReference type="InterPro" id="IPR000182">
    <property type="entry name" value="GNAT_dom"/>
</dbReference>
<accession>A0A2V1EAQ3</accession>
<dbReference type="AlphaFoldDB" id="A0A2V1EAQ3"/>
<reference evidence="2 3" key="1">
    <citation type="journal article" date="2018" name="Sci. Rep.">
        <title>Comparative genomics provides insights into the lifestyle and reveals functional heterogeneity of dark septate endophytic fungi.</title>
        <authorList>
            <person name="Knapp D.G."/>
            <person name="Nemeth J.B."/>
            <person name="Barry K."/>
            <person name="Hainaut M."/>
            <person name="Henrissat B."/>
            <person name="Johnson J."/>
            <person name="Kuo A."/>
            <person name="Lim J.H.P."/>
            <person name="Lipzen A."/>
            <person name="Nolan M."/>
            <person name="Ohm R.A."/>
            <person name="Tamas L."/>
            <person name="Grigoriev I.V."/>
            <person name="Spatafora J.W."/>
            <person name="Nagy L.G."/>
            <person name="Kovacs G.M."/>
        </authorList>
    </citation>
    <scope>NUCLEOTIDE SEQUENCE [LARGE SCALE GENOMIC DNA]</scope>
    <source>
        <strain evidence="2 3">DSE2036</strain>
    </source>
</reference>
<dbReference type="STRING" id="97972.A0A2V1EAQ3"/>
<organism evidence="2 3">
    <name type="scientific">Periconia macrospinosa</name>
    <dbReference type="NCBI Taxonomy" id="97972"/>
    <lineage>
        <taxon>Eukaryota</taxon>
        <taxon>Fungi</taxon>
        <taxon>Dikarya</taxon>
        <taxon>Ascomycota</taxon>
        <taxon>Pezizomycotina</taxon>
        <taxon>Dothideomycetes</taxon>
        <taxon>Pleosporomycetidae</taxon>
        <taxon>Pleosporales</taxon>
        <taxon>Massarineae</taxon>
        <taxon>Periconiaceae</taxon>
        <taxon>Periconia</taxon>
    </lineage>
</organism>
<dbReference type="InterPro" id="IPR052523">
    <property type="entry name" value="Trichothecene_AcTrans"/>
</dbReference>
<feature type="domain" description="N-acetyltransferase" evidence="1">
    <location>
        <begin position="16"/>
        <end position="209"/>
    </location>
</feature>
<evidence type="ECO:0000313" key="3">
    <source>
        <dbReference type="Proteomes" id="UP000244855"/>
    </source>
</evidence>
<dbReference type="InterPro" id="IPR016181">
    <property type="entry name" value="Acyl_CoA_acyltransferase"/>
</dbReference>
<dbReference type="EMBL" id="KZ805304">
    <property type="protein sequence ID" value="PVI07446.1"/>
    <property type="molecule type" value="Genomic_DNA"/>
</dbReference>
<protein>
    <submittedName>
        <fullName evidence="2">Acetyltransferas-like protein</fullName>
    </submittedName>
</protein>
<dbReference type="PROSITE" id="PS51186">
    <property type="entry name" value="GNAT"/>
    <property type="match status" value="1"/>
</dbReference>
<evidence type="ECO:0000313" key="2">
    <source>
        <dbReference type="EMBL" id="PVI07446.1"/>
    </source>
</evidence>
<gene>
    <name evidence="2" type="ORF">DM02DRAFT_714542</name>
</gene>
<dbReference type="CDD" id="cd04301">
    <property type="entry name" value="NAT_SF"/>
    <property type="match status" value="1"/>
</dbReference>
<dbReference type="PANTHER" id="PTHR42791">
    <property type="entry name" value="GNAT FAMILY ACETYLTRANSFERASE"/>
    <property type="match status" value="1"/>
</dbReference>
<dbReference type="Gene3D" id="3.40.630.30">
    <property type="match status" value="1"/>
</dbReference>
<sequence length="226" mass="27124">MSFQLGEVDLDKDFGEVIRCLWEAHEEPFQPLYRLYCPTFDEDREASIKESTERFLEWHRHDPQSRWLKVTDTSTGKIVGGAWYKIYSENPFLHEEDEVAYWYPDDSTRDYVTQAIEQMDRPRKEKATNPQVFLNILCTHPDYRRKGIGAMLLEWGLEVAKDKNVEFWLNSTPVGKPLYERYGFEVVERNTLVPRTDHPDDNWKKIEKEMEDVVFWTMYMPRKERN</sequence>
<dbReference type="Pfam" id="PF00583">
    <property type="entry name" value="Acetyltransf_1"/>
    <property type="match status" value="1"/>
</dbReference>
<keyword evidence="3" id="KW-1185">Reference proteome</keyword>
<dbReference type="OrthoDB" id="410198at2759"/>
<dbReference type="Proteomes" id="UP000244855">
    <property type="component" value="Unassembled WGS sequence"/>
</dbReference>
<evidence type="ECO:0000259" key="1">
    <source>
        <dbReference type="PROSITE" id="PS51186"/>
    </source>
</evidence>